<comment type="caution">
    <text evidence="2">The sequence shown here is derived from an EMBL/GenBank/DDBJ whole genome shotgun (WGS) entry which is preliminary data.</text>
</comment>
<name>A0ABQ7AL86_BRACR</name>
<evidence type="ECO:0000313" key="3">
    <source>
        <dbReference type="Proteomes" id="UP000266723"/>
    </source>
</evidence>
<evidence type="ECO:0000313" key="2">
    <source>
        <dbReference type="EMBL" id="KAF3498632.1"/>
    </source>
</evidence>
<feature type="region of interest" description="Disordered" evidence="1">
    <location>
        <begin position="1"/>
        <end position="27"/>
    </location>
</feature>
<proteinExistence type="predicted"/>
<sequence length="156" mass="16534">MATATALIGDGDGDCSPSEGNDREKTRTISDLVFATLEGNTLGAQESGVVENGDGQTVVETSKGLDFAAGEESGATLARSMERSSPWKKKQHDGVVPEASIEITNGVSSMEIPNEIFDEAELLWTSYVVGYFIGDVPHVGATSTYVPQTEDMAKRT</sequence>
<reference evidence="2 3" key="1">
    <citation type="journal article" date="2020" name="BMC Genomics">
        <title>Intraspecific diversification of the crop wild relative Brassica cretica Lam. using demographic model selection.</title>
        <authorList>
            <person name="Kioukis A."/>
            <person name="Michalopoulou V.A."/>
            <person name="Briers L."/>
            <person name="Pirintsos S."/>
            <person name="Studholme D.J."/>
            <person name="Pavlidis P."/>
            <person name="Sarris P.F."/>
        </authorList>
    </citation>
    <scope>NUCLEOTIDE SEQUENCE [LARGE SCALE GENOMIC DNA]</scope>
    <source>
        <strain evidence="3">cv. PFS-1207/04</strain>
    </source>
</reference>
<dbReference type="EMBL" id="QGKV02002055">
    <property type="protein sequence ID" value="KAF3498632.1"/>
    <property type="molecule type" value="Genomic_DNA"/>
</dbReference>
<dbReference type="Proteomes" id="UP000266723">
    <property type="component" value="Unassembled WGS sequence"/>
</dbReference>
<accession>A0ABQ7AL86</accession>
<gene>
    <name evidence="2" type="ORF">DY000_02053380</name>
</gene>
<evidence type="ECO:0000256" key="1">
    <source>
        <dbReference type="SAM" id="MobiDB-lite"/>
    </source>
</evidence>
<keyword evidence="3" id="KW-1185">Reference proteome</keyword>
<protein>
    <submittedName>
        <fullName evidence="2">Uncharacterized protein</fullName>
    </submittedName>
</protein>
<organism evidence="2 3">
    <name type="scientific">Brassica cretica</name>
    <name type="common">Mustard</name>
    <dbReference type="NCBI Taxonomy" id="69181"/>
    <lineage>
        <taxon>Eukaryota</taxon>
        <taxon>Viridiplantae</taxon>
        <taxon>Streptophyta</taxon>
        <taxon>Embryophyta</taxon>
        <taxon>Tracheophyta</taxon>
        <taxon>Spermatophyta</taxon>
        <taxon>Magnoliopsida</taxon>
        <taxon>eudicotyledons</taxon>
        <taxon>Gunneridae</taxon>
        <taxon>Pentapetalae</taxon>
        <taxon>rosids</taxon>
        <taxon>malvids</taxon>
        <taxon>Brassicales</taxon>
        <taxon>Brassicaceae</taxon>
        <taxon>Brassiceae</taxon>
        <taxon>Brassica</taxon>
    </lineage>
</organism>